<evidence type="ECO:0000256" key="1">
    <source>
        <dbReference type="PROSITE-ProRule" id="PRU00339"/>
    </source>
</evidence>
<keyword evidence="2" id="KW-0812">Transmembrane</keyword>
<organism evidence="4 5">
    <name type="scientific">Kangiella sediminilitoris</name>
    <dbReference type="NCBI Taxonomy" id="1144748"/>
    <lineage>
        <taxon>Bacteria</taxon>
        <taxon>Pseudomonadati</taxon>
        <taxon>Pseudomonadota</taxon>
        <taxon>Gammaproteobacteria</taxon>
        <taxon>Kangiellales</taxon>
        <taxon>Kangiellaceae</taxon>
        <taxon>Kangiella</taxon>
    </lineage>
</organism>
<dbReference type="PROSITE" id="PS50005">
    <property type="entry name" value="TPR"/>
    <property type="match status" value="1"/>
</dbReference>
<dbReference type="SMART" id="SM00028">
    <property type="entry name" value="TPR"/>
    <property type="match status" value="2"/>
</dbReference>
<gene>
    <name evidence="4" type="ORF">KS2013_868</name>
</gene>
<accession>A0A1B3B9V2</accession>
<feature type="chain" id="PRO_5008544062" description="Tetratricopeptide repeat protein" evidence="3">
    <location>
        <begin position="24"/>
        <end position="473"/>
    </location>
</feature>
<keyword evidence="5" id="KW-1185">Reference proteome</keyword>
<keyword evidence="2" id="KW-1133">Transmembrane helix</keyword>
<dbReference type="STRING" id="1144748.KS2013_868"/>
<proteinExistence type="predicted"/>
<dbReference type="Gene3D" id="1.25.40.10">
    <property type="entry name" value="Tetratricopeptide repeat domain"/>
    <property type="match status" value="1"/>
</dbReference>
<evidence type="ECO:0000256" key="2">
    <source>
        <dbReference type="SAM" id="Phobius"/>
    </source>
</evidence>
<protein>
    <recommendedName>
        <fullName evidence="6">Tetratricopeptide repeat protein</fullName>
    </recommendedName>
</protein>
<evidence type="ECO:0008006" key="6">
    <source>
        <dbReference type="Google" id="ProtNLM"/>
    </source>
</evidence>
<dbReference type="EMBL" id="CP012418">
    <property type="protein sequence ID" value="AOE49590.1"/>
    <property type="molecule type" value="Genomic_DNA"/>
</dbReference>
<feature type="transmembrane region" description="Helical" evidence="2">
    <location>
        <begin position="447"/>
        <end position="466"/>
    </location>
</feature>
<evidence type="ECO:0000256" key="3">
    <source>
        <dbReference type="SAM" id="SignalP"/>
    </source>
</evidence>
<name>A0A1B3B9V2_9GAMM</name>
<dbReference type="InterPro" id="IPR011990">
    <property type="entry name" value="TPR-like_helical_dom_sf"/>
</dbReference>
<dbReference type="InterPro" id="IPR019734">
    <property type="entry name" value="TPR_rpt"/>
</dbReference>
<evidence type="ECO:0000313" key="4">
    <source>
        <dbReference type="EMBL" id="AOE49590.1"/>
    </source>
</evidence>
<sequence precursor="true">MNNKLCKLLLVFIAFTFCELSSAGTIEEEIKEIKSLIDQDNISERKYTQVKQKLDAISDTAADNPRYWVQKARYELGCGFYSPQCEKKGMWERALKDINTAKKIAPNDIEVLSLSGHVLRNLKRYDKAITDLEKALSIDSSHAWANLNYAATIDDMAYGMGVKFNDDEFMERRYQKLSKGLNSLKVVLEGDYADREKKAAIFKCDKLANWMRLEDRLYCHKVVIELDHFDNLKEKAWANGNYSLQLLKAEKYSEAKEYAENAIALMDYPIARLMLSASYLGLWYEGGYQDETLFDKAYETYERNELDPIFELSARMDDIQFFKKLQEKGVDLNGYDSYGSTLLSKSLIYNHELKEKNYERVEGFVTELNLKIDQPFYVRSYSQKEYRVTNAIESLEKRIDSMLKVKYKHRDNTKLSHLRDIKYFLMRHQTQQENEKSKPFFSPFTDFHYLIMGILFGLLGVLAVFLKYRTKKK</sequence>
<dbReference type="AlphaFoldDB" id="A0A1B3B9V2"/>
<keyword evidence="3" id="KW-0732">Signal</keyword>
<evidence type="ECO:0000313" key="5">
    <source>
        <dbReference type="Proteomes" id="UP000094147"/>
    </source>
</evidence>
<dbReference type="Proteomes" id="UP000094147">
    <property type="component" value="Chromosome"/>
</dbReference>
<dbReference type="Pfam" id="PF13181">
    <property type="entry name" value="TPR_8"/>
    <property type="match status" value="1"/>
</dbReference>
<dbReference type="RefSeq" id="WP_068990275.1">
    <property type="nucleotide sequence ID" value="NZ_CP012418.1"/>
</dbReference>
<dbReference type="KEGG" id="ksd:KS2013_868"/>
<dbReference type="OrthoDB" id="255821at2"/>
<feature type="repeat" description="TPR" evidence="1">
    <location>
        <begin position="109"/>
        <end position="142"/>
    </location>
</feature>
<dbReference type="SUPFAM" id="SSF48452">
    <property type="entry name" value="TPR-like"/>
    <property type="match status" value="1"/>
</dbReference>
<keyword evidence="2" id="KW-0472">Membrane</keyword>
<keyword evidence="1" id="KW-0802">TPR repeat</keyword>
<reference evidence="5" key="1">
    <citation type="submission" date="2015-08" db="EMBL/GenBank/DDBJ databases">
        <authorList>
            <person name="Kim K.M."/>
        </authorList>
    </citation>
    <scope>NUCLEOTIDE SEQUENCE [LARGE SCALE GENOMIC DNA]</scope>
    <source>
        <strain evidence="5">KCTC 23892</strain>
    </source>
</reference>
<feature type="signal peptide" evidence="3">
    <location>
        <begin position="1"/>
        <end position="23"/>
    </location>
</feature>